<reference evidence="1 2" key="1">
    <citation type="submission" date="2018-03" db="EMBL/GenBank/DDBJ databases">
        <title>Genomes of Pezizomycetes fungi and the evolution of truffles.</title>
        <authorList>
            <person name="Murat C."/>
            <person name="Payen T."/>
            <person name="Noel B."/>
            <person name="Kuo A."/>
            <person name="Martin F.M."/>
        </authorList>
    </citation>
    <scope>NUCLEOTIDE SEQUENCE [LARGE SCALE GENOMIC DNA]</scope>
    <source>
        <strain evidence="1">091103-1</strain>
    </source>
</reference>
<protein>
    <submittedName>
        <fullName evidence="1">Uncharacterized protein</fullName>
    </submittedName>
</protein>
<dbReference type="EMBL" id="PYWC01000121">
    <property type="protein sequence ID" value="PWW72045.1"/>
    <property type="molecule type" value="Genomic_DNA"/>
</dbReference>
<evidence type="ECO:0000313" key="2">
    <source>
        <dbReference type="Proteomes" id="UP000246991"/>
    </source>
</evidence>
<proteinExistence type="predicted"/>
<gene>
    <name evidence="1" type="ORF">C7212DRAFT_348427</name>
</gene>
<keyword evidence="2" id="KW-1185">Reference proteome</keyword>
<dbReference type="Proteomes" id="UP000246991">
    <property type="component" value="Unassembled WGS sequence"/>
</dbReference>
<sequence>MAHPNHNLWLTVAHDTNQTCLLEYDRLQALAATSTTNTQPALVALIGADTMHEALKNIIIGHREQPGIHLHYHVPAGMVGPILFADCGLLNPDLVPHMSPPPHPNQYMSRTRRPLLWLGAEGGGPFPSDRVRRLLCEHLLGPFTDVICIFASDVGGLWGVVRFLSYWSSPIGLATV</sequence>
<dbReference type="AlphaFoldDB" id="A0A317SCM8"/>
<accession>A0A317SCM8</accession>
<comment type="caution">
    <text evidence="1">The sequence shown here is derived from an EMBL/GenBank/DDBJ whole genome shotgun (WGS) entry which is preliminary data.</text>
</comment>
<dbReference type="OrthoDB" id="5384553at2759"/>
<evidence type="ECO:0000313" key="1">
    <source>
        <dbReference type="EMBL" id="PWW72045.1"/>
    </source>
</evidence>
<name>A0A317SCM8_9PEZI</name>
<organism evidence="1 2">
    <name type="scientific">Tuber magnatum</name>
    <name type="common">white Piedmont truffle</name>
    <dbReference type="NCBI Taxonomy" id="42249"/>
    <lineage>
        <taxon>Eukaryota</taxon>
        <taxon>Fungi</taxon>
        <taxon>Dikarya</taxon>
        <taxon>Ascomycota</taxon>
        <taxon>Pezizomycotina</taxon>
        <taxon>Pezizomycetes</taxon>
        <taxon>Pezizales</taxon>
        <taxon>Tuberaceae</taxon>
        <taxon>Tuber</taxon>
    </lineage>
</organism>